<reference evidence="3 4" key="1">
    <citation type="submission" date="2016-12" db="EMBL/GenBank/DDBJ databases">
        <title>Genomic comparison of strains in the 'Actinomyces naeslundii' group.</title>
        <authorList>
            <person name="Mughal S.R."/>
            <person name="Do T."/>
            <person name="Gilbert S.C."/>
            <person name="Witherden E.A."/>
            <person name="Didelot X."/>
            <person name="Beighton D."/>
        </authorList>
    </citation>
    <scope>NUCLEOTIDE SEQUENCE [LARGE SCALE GENOMIC DNA]</scope>
    <source>
        <strain evidence="3 4">P6N</strain>
    </source>
</reference>
<dbReference type="Gene3D" id="3.40.50.1820">
    <property type="entry name" value="alpha/beta hydrolase"/>
    <property type="match status" value="1"/>
</dbReference>
<dbReference type="InterPro" id="IPR000073">
    <property type="entry name" value="AB_hydrolase_1"/>
</dbReference>
<gene>
    <name evidence="3" type="ORF">BKH28_10190</name>
</gene>
<dbReference type="EMBL" id="MSKL01000025">
    <property type="protein sequence ID" value="OLO48356.1"/>
    <property type="molecule type" value="Genomic_DNA"/>
</dbReference>
<feature type="domain" description="AB hydrolase-1" evidence="2">
    <location>
        <begin position="24"/>
        <end position="119"/>
    </location>
</feature>
<evidence type="ECO:0000256" key="1">
    <source>
        <dbReference type="SAM" id="MobiDB-lite"/>
    </source>
</evidence>
<dbReference type="GO" id="GO:0046503">
    <property type="term" value="P:glycerolipid catabolic process"/>
    <property type="evidence" value="ECO:0007669"/>
    <property type="project" value="TreeGrafter"/>
</dbReference>
<dbReference type="Proteomes" id="UP000186394">
    <property type="component" value="Unassembled WGS sequence"/>
</dbReference>
<dbReference type="RefSeq" id="WP_075418692.1">
    <property type="nucleotide sequence ID" value="NZ_MSKL01000025.1"/>
</dbReference>
<dbReference type="OrthoDB" id="7958481at2"/>
<dbReference type="PRINTS" id="PR00111">
    <property type="entry name" value="ABHYDROLASE"/>
</dbReference>
<dbReference type="PANTHER" id="PTHR43433">
    <property type="entry name" value="HYDROLASE, ALPHA/BETA FOLD FAMILY PROTEIN"/>
    <property type="match status" value="1"/>
</dbReference>
<name>A0A1Q8VJT4_9ACTO</name>
<evidence type="ECO:0000313" key="3">
    <source>
        <dbReference type="EMBL" id="OLO48356.1"/>
    </source>
</evidence>
<dbReference type="Pfam" id="PF00561">
    <property type="entry name" value="Abhydrolase_1"/>
    <property type="match status" value="1"/>
</dbReference>
<comment type="caution">
    <text evidence="3">The sequence shown here is derived from an EMBL/GenBank/DDBJ whole genome shotgun (WGS) entry which is preliminary data.</text>
</comment>
<sequence>MTFVTLSNGGSLWYSIRNTLSPKPPLVLIQGRGLDHHGWDSVLSEFTNRTIVLLDHRGTGQNTAPLNSEWSTRDFAKDVVTILDHAGIDRAHVYGHSMGGRIAQWLGAEHADRIITLIIGGTSVGDGTGLPRPTTGAAALASGDPSALVSLFYPDPWIAANPQQATSVFPPPHSPEAMSIHSKASDRPDGPAPENITAPTLILHGTNDPISDPGNAAILGNRIPNAEVFMIPDARHAYWAGNPEVHASVAKFISLNDPN</sequence>
<dbReference type="InterPro" id="IPR029058">
    <property type="entry name" value="AB_hydrolase_fold"/>
</dbReference>
<evidence type="ECO:0000259" key="2">
    <source>
        <dbReference type="Pfam" id="PF00561"/>
    </source>
</evidence>
<evidence type="ECO:0000313" key="4">
    <source>
        <dbReference type="Proteomes" id="UP000186394"/>
    </source>
</evidence>
<organism evidence="3 4">
    <name type="scientific">Actinomyces oris</name>
    <dbReference type="NCBI Taxonomy" id="544580"/>
    <lineage>
        <taxon>Bacteria</taxon>
        <taxon>Bacillati</taxon>
        <taxon>Actinomycetota</taxon>
        <taxon>Actinomycetes</taxon>
        <taxon>Actinomycetales</taxon>
        <taxon>Actinomycetaceae</taxon>
        <taxon>Actinomyces</taxon>
    </lineage>
</organism>
<dbReference type="InterPro" id="IPR050471">
    <property type="entry name" value="AB_hydrolase"/>
</dbReference>
<dbReference type="GO" id="GO:0004806">
    <property type="term" value="F:triacylglycerol lipase activity"/>
    <property type="evidence" value="ECO:0007669"/>
    <property type="project" value="TreeGrafter"/>
</dbReference>
<feature type="region of interest" description="Disordered" evidence="1">
    <location>
        <begin position="168"/>
        <end position="191"/>
    </location>
</feature>
<proteinExistence type="predicted"/>
<dbReference type="AlphaFoldDB" id="A0A1Q8VJT4"/>
<dbReference type="PANTHER" id="PTHR43433:SF5">
    <property type="entry name" value="AB HYDROLASE-1 DOMAIN-CONTAINING PROTEIN"/>
    <property type="match status" value="1"/>
</dbReference>
<accession>A0A1Q8VJT4</accession>
<dbReference type="SUPFAM" id="SSF53474">
    <property type="entry name" value="alpha/beta-Hydrolases"/>
    <property type="match status" value="1"/>
</dbReference>
<protein>
    <recommendedName>
        <fullName evidence="2">AB hydrolase-1 domain-containing protein</fullName>
    </recommendedName>
</protein>